<gene>
    <name evidence="3" type="ORF">HXX76_005366</name>
</gene>
<name>A0A835THH9_CHLIN</name>
<feature type="region of interest" description="Disordered" evidence="2">
    <location>
        <begin position="116"/>
        <end position="149"/>
    </location>
</feature>
<evidence type="ECO:0000256" key="2">
    <source>
        <dbReference type="SAM" id="MobiDB-lite"/>
    </source>
</evidence>
<dbReference type="Proteomes" id="UP000650467">
    <property type="component" value="Unassembled WGS sequence"/>
</dbReference>
<comment type="caution">
    <text evidence="3">The sequence shown here is derived from an EMBL/GenBank/DDBJ whole genome shotgun (WGS) entry which is preliminary data.</text>
</comment>
<dbReference type="PANTHER" id="PTHR12460:SF38">
    <property type="entry name" value="KINETOPLAST-ASSOCIATED PROTEIN-LIKE PROTEIN"/>
    <property type="match status" value="1"/>
</dbReference>
<evidence type="ECO:0000313" key="3">
    <source>
        <dbReference type="EMBL" id="KAG2438825.1"/>
    </source>
</evidence>
<sequence length="774" mass="81638">MLPPRTRPATDAAEAEAEAEADADAAADAAAAAAAATAYASARSSLDAGVLGAAIPESAAARLAALAAQLAAAEAENNRVTAILAAQRQEAAMRAQIAATLAATETVRRQQLRELEDRQNGAAAAEEAAAAAGDAPPQPAASAPAGPTAASRVRLLGGSRAAAGAQPILVQQQVPPAQQVASAQGVQDMSVSHARSHEREDGEVAPEDQRAAVRQRIVPLRIAEITRLTQLFMVDQIGSAIHMTMPRNHAIKPLAAYLDRIFLAAGQPVLTFHEGSELDGVMKLQGGAWAEDPQLPRAVTAADVGAEEEPFIDVPARRPKLRTFIRNVSMKNGSREELVVKALGNLYNTLSKHVHEGQPAPTISLSMYARVDAIAIACILSVCEVRFMVTDEVGADVTASFLKAALEAAGGAGVAGNAGDVIRQQQQQPGLGVVAVATAAPGDAGEGASGSRSMNEDALLRNSDTIELTPEKAEELGLSLSELVGATVNSLQDVVKLLRGSLPRDSELITTWLFTRLQPIPLREDLRMELQKAGGVIPSWEWLADWFRGRIAAAEEPSQLVAWCEIKKLGEAKNLPQFLQSMADWDRLVSGKVDLAKLKVLQALSVLPPKVRNNVLRRTTPDGRQEDWTDYAAFESLLRSYAPQFPDYGKSLGGASSGAAGGASGAGGGSRKRGWEGGSGASGSVGGLGAGAKKGGAAGGAVGKMTYPFDMNRTKSLFVRGLTDEKRKMLADQKKCFICESKDGKHTPHYTCPFRGPTSDYFKSGHYYYFDKKK</sequence>
<keyword evidence="1" id="KW-0175">Coiled coil</keyword>
<proteinExistence type="predicted"/>
<feature type="region of interest" description="Disordered" evidence="2">
    <location>
        <begin position="659"/>
        <end position="681"/>
    </location>
</feature>
<feature type="coiled-coil region" evidence="1">
    <location>
        <begin position="63"/>
        <end position="90"/>
    </location>
</feature>
<keyword evidence="4" id="KW-1185">Reference proteome</keyword>
<protein>
    <submittedName>
        <fullName evidence="3">Uncharacterized protein</fullName>
    </submittedName>
</protein>
<feature type="region of interest" description="Disordered" evidence="2">
    <location>
        <begin position="1"/>
        <end position="21"/>
    </location>
</feature>
<accession>A0A835THH9</accession>
<evidence type="ECO:0000313" key="4">
    <source>
        <dbReference type="Proteomes" id="UP000650467"/>
    </source>
</evidence>
<feature type="compositionally biased region" description="Gly residues" evidence="2">
    <location>
        <begin position="659"/>
        <end position="669"/>
    </location>
</feature>
<feature type="compositionally biased region" description="Low complexity" evidence="2">
    <location>
        <begin position="121"/>
        <end position="149"/>
    </location>
</feature>
<evidence type="ECO:0000256" key="1">
    <source>
        <dbReference type="SAM" id="Coils"/>
    </source>
</evidence>
<dbReference type="PANTHER" id="PTHR12460">
    <property type="entry name" value="CYCLIN-DEPENDENT KINASE INHIBITOR-RELATED PROTEIN"/>
    <property type="match status" value="1"/>
</dbReference>
<reference evidence="3" key="1">
    <citation type="journal article" date="2020" name="bioRxiv">
        <title>Comparative genomics of Chlamydomonas.</title>
        <authorList>
            <person name="Craig R.J."/>
            <person name="Hasan A.R."/>
            <person name="Ness R.W."/>
            <person name="Keightley P.D."/>
        </authorList>
    </citation>
    <scope>NUCLEOTIDE SEQUENCE</scope>
    <source>
        <strain evidence="3">SAG 7.73</strain>
    </source>
</reference>
<organism evidence="3 4">
    <name type="scientific">Chlamydomonas incerta</name>
    <dbReference type="NCBI Taxonomy" id="51695"/>
    <lineage>
        <taxon>Eukaryota</taxon>
        <taxon>Viridiplantae</taxon>
        <taxon>Chlorophyta</taxon>
        <taxon>core chlorophytes</taxon>
        <taxon>Chlorophyceae</taxon>
        <taxon>CS clade</taxon>
        <taxon>Chlamydomonadales</taxon>
        <taxon>Chlamydomonadaceae</taxon>
        <taxon>Chlamydomonas</taxon>
    </lineage>
</organism>
<dbReference type="AlphaFoldDB" id="A0A835THH9"/>
<dbReference type="EMBL" id="JAEHOC010000009">
    <property type="protein sequence ID" value="KAG2438825.1"/>
    <property type="molecule type" value="Genomic_DNA"/>
</dbReference>
<dbReference type="OrthoDB" id="545209at2759"/>